<keyword evidence="2" id="KW-0489">Methyltransferase</keyword>
<dbReference type="InterPro" id="IPR050723">
    <property type="entry name" value="CFA/CMAS"/>
</dbReference>
<keyword evidence="2" id="KW-0808">Transferase</keyword>
<dbReference type="PANTHER" id="PTHR43667:SF2">
    <property type="entry name" value="FATTY ACID C-METHYL TRANSFERASE"/>
    <property type="match status" value="1"/>
</dbReference>
<feature type="domain" description="Methyltransferase" evidence="1">
    <location>
        <begin position="61"/>
        <end position="149"/>
    </location>
</feature>
<organism evidence="2 3">
    <name type="scientific">Sulfurimonas diazotrophicus</name>
    <dbReference type="NCBI Taxonomy" id="3131939"/>
    <lineage>
        <taxon>Bacteria</taxon>
        <taxon>Pseudomonadati</taxon>
        <taxon>Campylobacterota</taxon>
        <taxon>Epsilonproteobacteria</taxon>
        <taxon>Campylobacterales</taxon>
        <taxon>Sulfurimonadaceae</taxon>
        <taxon>Sulfurimonas</taxon>
    </lineage>
</organism>
<gene>
    <name evidence="2" type="ORF">WCY31_00265</name>
</gene>
<dbReference type="InterPro" id="IPR041698">
    <property type="entry name" value="Methyltransf_25"/>
</dbReference>
<dbReference type="InterPro" id="IPR029063">
    <property type="entry name" value="SAM-dependent_MTases_sf"/>
</dbReference>
<dbReference type="EMBL" id="CP147920">
    <property type="protein sequence ID" value="XAU15152.1"/>
    <property type="molecule type" value="Genomic_DNA"/>
</dbReference>
<reference evidence="2 3" key="1">
    <citation type="submission" date="2024-03" db="EMBL/GenBank/DDBJ databases">
        <title>Sulfurimonas sp. HSL3-1.</title>
        <authorList>
            <person name="Wang S."/>
        </authorList>
    </citation>
    <scope>NUCLEOTIDE SEQUENCE [LARGE SCALE GENOMIC DNA]</scope>
    <source>
        <strain evidence="2 3">HSL3-1</strain>
    </source>
</reference>
<proteinExistence type="predicted"/>
<dbReference type="Proteomes" id="UP001447842">
    <property type="component" value="Chromosome"/>
</dbReference>
<protein>
    <submittedName>
        <fullName evidence="2">Class I SAM-dependent methyltransferase</fullName>
        <ecNumber evidence="2">2.1.1.-</ecNumber>
    </submittedName>
</protein>
<evidence type="ECO:0000313" key="3">
    <source>
        <dbReference type="Proteomes" id="UP001447842"/>
    </source>
</evidence>
<name>A0ABZ3H9F4_9BACT</name>
<dbReference type="Gene3D" id="3.40.50.150">
    <property type="entry name" value="Vaccinia Virus protein VP39"/>
    <property type="match status" value="1"/>
</dbReference>
<dbReference type="GO" id="GO:0032259">
    <property type="term" value="P:methylation"/>
    <property type="evidence" value="ECO:0007669"/>
    <property type="project" value="UniProtKB-KW"/>
</dbReference>
<keyword evidence="3" id="KW-1185">Reference proteome</keyword>
<evidence type="ECO:0000259" key="1">
    <source>
        <dbReference type="Pfam" id="PF13649"/>
    </source>
</evidence>
<dbReference type="PANTHER" id="PTHR43667">
    <property type="entry name" value="CYCLOPROPANE-FATTY-ACYL-PHOSPHOLIPID SYNTHASE"/>
    <property type="match status" value="1"/>
</dbReference>
<dbReference type="SUPFAM" id="SSF53335">
    <property type="entry name" value="S-adenosyl-L-methionine-dependent methyltransferases"/>
    <property type="match status" value="1"/>
</dbReference>
<dbReference type="EC" id="2.1.1.-" evidence="2"/>
<dbReference type="CDD" id="cd02440">
    <property type="entry name" value="AdoMet_MTases"/>
    <property type="match status" value="1"/>
</dbReference>
<dbReference type="GO" id="GO:0008168">
    <property type="term" value="F:methyltransferase activity"/>
    <property type="evidence" value="ECO:0007669"/>
    <property type="project" value="UniProtKB-KW"/>
</dbReference>
<evidence type="ECO:0000313" key="2">
    <source>
        <dbReference type="EMBL" id="XAU15152.1"/>
    </source>
</evidence>
<accession>A0ABZ3H9F4</accession>
<dbReference type="RefSeq" id="WP_345972734.1">
    <property type="nucleotide sequence ID" value="NZ_CP147920.1"/>
</dbReference>
<dbReference type="Pfam" id="PF13649">
    <property type="entry name" value="Methyltransf_25"/>
    <property type="match status" value="1"/>
</dbReference>
<sequence length="264" mass="29776">MFLDPIDFAGMYKAHKLATDFKGKSADEWNAKAADMAPRMVNSPYVDTFLSKMELDPDDVVLDIGCGPGTLALALAKKVKKVIAVDYAEQMLEQLRLYAEREGITNIETYQLSWEDDWSALPEADIAVASRSLEVSDIETALSKMTRHAAKACYLTYKAGGSYVDLEILEFIGRQITPKPDFWYIPLILYQKGLLPRIDYIETEQGSINSGSAEAFVTSLRWSLGSLTGDEEEKAHHYYDKVVSKTNRHPRPFNWAFVAWETAR</sequence>